<name>A0A5C1AKM9_9BACT</name>
<protein>
    <submittedName>
        <fullName evidence="1">Phage tail protein</fullName>
    </submittedName>
</protein>
<dbReference type="PANTHER" id="PTHR35861:SF2">
    <property type="entry name" value="FELS-2 PROPHAGE PROTEIN"/>
    <property type="match status" value="1"/>
</dbReference>
<evidence type="ECO:0000313" key="2">
    <source>
        <dbReference type="Proteomes" id="UP000324974"/>
    </source>
</evidence>
<accession>A0A5C1AKM9</accession>
<dbReference type="PANTHER" id="PTHR35861">
    <property type="match status" value="1"/>
</dbReference>
<organism evidence="1 2">
    <name type="scientific">Limnoglobus roseus</name>
    <dbReference type="NCBI Taxonomy" id="2598579"/>
    <lineage>
        <taxon>Bacteria</taxon>
        <taxon>Pseudomonadati</taxon>
        <taxon>Planctomycetota</taxon>
        <taxon>Planctomycetia</taxon>
        <taxon>Gemmatales</taxon>
        <taxon>Gemmataceae</taxon>
        <taxon>Limnoglobus</taxon>
    </lineage>
</organism>
<keyword evidence="2" id="KW-1185">Reference proteome</keyword>
<dbReference type="AlphaFoldDB" id="A0A5C1AKM9"/>
<dbReference type="InterPro" id="IPR052042">
    <property type="entry name" value="Tail_sheath_structural"/>
</dbReference>
<reference evidence="2" key="1">
    <citation type="submission" date="2019-08" db="EMBL/GenBank/DDBJ databases">
        <title>Limnoglobus roseus gen. nov., sp. nov., a novel freshwater planctomycete with a giant genome from the family Gemmataceae.</title>
        <authorList>
            <person name="Kulichevskaya I.S."/>
            <person name="Naumoff D.G."/>
            <person name="Miroshnikov K."/>
            <person name="Ivanova A."/>
            <person name="Philippov D.A."/>
            <person name="Hakobyan A."/>
            <person name="Rijpstra I.C."/>
            <person name="Sinninghe Damste J.S."/>
            <person name="Liesack W."/>
            <person name="Dedysh S.N."/>
        </authorList>
    </citation>
    <scope>NUCLEOTIDE SEQUENCE [LARGE SCALE GENOMIC DNA]</scope>
    <source>
        <strain evidence="2">PX52</strain>
    </source>
</reference>
<dbReference type="EMBL" id="CP042425">
    <property type="protein sequence ID" value="QEL18717.1"/>
    <property type="molecule type" value="Genomic_DNA"/>
</dbReference>
<gene>
    <name evidence="1" type="ORF">PX52LOC_05753</name>
</gene>
<dbReference type="OrthoDB" id="8576398at2"/>
<dbReference type="KEGG" id="lrs:PX52LOC_05753"/>
<dbReference type="RefSeq" id="WP_149113188.1">
    <property type="nucleotide sequence ID" value="NZ_CP042425.1"/>
</dbReference>
<evidence type="ECO:0000313" key="1">
    <source>
        <dbReference type="EMBL" id="QEL18717.1"/>
    </source>
</evidence>
<dbReference type="Gene3D" id="3.40.50.11780">
    <property type="match status" value="1"/>
</dbReference>
<proteinExistence type="predicted"/>
<sequence>MTIVQQGQINTNALIVPDLIVQIVPPSWTLLNGVPTNVLGIVGTATWGPVNSPTIASGVADTASQFGQMQARKYDLGTAVAAAALQGAANFRLVRVTDGTDAAASGTAGTGIGITFTGKYTGSLGNSLSVIISAGTNSTSGTPTFKVTASLPGQLPEVFDNIGGTGNAIFVNMANAINLGQSGLRGPSQIIVATAGSGTTAPTVPLTVSMSGGIDGAATITASVLIGLDTIPRKGMYALRGTGASIAMLADADDSTQWSAQVAYGLSEGTYMILTGPAGDTISNAVTVKGTAGIDSYAAKLLFGDWVYINDNVNNQVRLISPQGFVAGILANLSPEQSSLNKQMLGIVGTQKSYANQQYSNAELQSLGQAGIDVIANPVPGGKYFGARFGHNTSSNAVVHGDNYTRMTNYIASSLNAGMGIYIGKLISPTEMQQAKATLDSFFANMSQQGMIQEWKVVLDLSNNPQSRTALGYQQADVKVRYLAINEVFLVNVEGGQSVVVNRGGTAPAF</sequence>
<dbReference type="Proteomes" id="UP000324974">
    <property type="component" value="Chromosome"/>
</dbReference>